<dbReference type="FunFam" id="3.10.290.10:FF:000003">
    <property type="entry name" value="Pseudouridine synthase"/>
    <property type="match status" value="1"/>
</dbReference>
<evidence type="ECO:0000256" key="2">
    <source>
        <dbReference type="ARBA" id="ARBA00022884"/>
    </source>
</evidence>
<evidence type="ECO:0000256" key="5">
    <source>
        <dbReference type="RuleBase" id="RU003887"/>
    </source>
</evidence>
<dbReference type="CDD" id="cd02553">
    <property type="entry name" value="PseudoU_synth_RsuA"/>
    <property type="match status" value="1"/>
</dbReference>
<feature type="domain" description="RNA-binding S4" evidence="6">
    <location>
        <begin position="2"/>
        <end position="60"/>
    </location>
</feature>
<evidence type="ECO:0000256" key="1">
    <source>
        <dbReference type="ARBA" id="ARBA00008348"/>
    </source>
</evidence>
<dbReference type="Proteomes" id="UP000004465">
    <property type="component" value="Unassembled WGS sequence"/>
</dbReference>
<comment type="caution">
    <text evidence="7">The sequence shown here is derived from an EMBL/GenBank/DDBJ whole genome shotgun (WGS) entry which is preliminary data.</text>
</comment>
<organism evidence="7 8">
    <name type="scientific">Facklamia hominis CCUG 36813</name>
    <dbReference type="NCBI Taxonomy" id="883111"/>
    <lineage>
        <taxon>Bacteria</taxon>
        <taxon>Bacillati</taxon>
        <taxon>Bacillota</taxon>
        <taxon>Bacilli</taxon>
        <taxon>Lactobacillales</taxon>
        <taxon>Aerococcaceae</taxon>
        <taxon>Facklamia</taxon>
    </lineage>
</organism>
<dbReference type="InterPro" id="IPR002942">
    <property type="entry name" value="S4_RNA-bd"/>
</dbReference>
<dbReference type="PROSITE" id="PS50889">
    <property type="entry name" value="S4"/>
    <property type="match status" value="1"/>
</dbReference>
<keyword evidence="2 4" id="KW-0694">RNA-binding</keyword>
<evidence type="ECO:0000256" key="3">
    <source>
        <dbReference type="ARBA" id="ARBA00023235"/>
    </source>
</evidence>
<dbReference type="Pfam" id="PF01479">
    <property type="entry name" value="S4"/>
    <property type="match status" value="1"/>
</dbReference>
<name>K1LH77_9LACT</name>
<dbReference type="Gene3D" id="3.30.70.1560">
    <property type="entry name" value="Alpha-L RNA-binding motif"/>
    <property type="match status" value="1"/>
</dbReference>
<dbReference type="InterPro" id="IPR042092">
    <property type="entry name" value="PsdUridine_s_RsuA/RluB/E/F_cat"/>
</dbReference>
<evidence type="ECO:0000259" key="6">
    <source>
        <dbReference type="SMART" id="SM00363"/>
    </source>
</evidence>
<dbReference type="GO" id="GO:0120159">
    <property type="term" value="F:rRNA pseudouridine synthase activity"/>
    <property type="evidence" value="ECO:0007669"/>
    <property type="project" value="UniProtKB-ARBA"/>
</dbReference>
<dbReference type="STRING" id="883111.HMPREF9706_00013"/>
<protein>
    <recommendedName>
        <fullName evidence="5">Pseudouridine synthase</fullName>
        <ecNumber evidence="5">5.4.99.-</ecNumber>
    </recommendedName>
</protein>
<dbReference type="InterPro" id="IPR000748">
    <property type="entry name" value="PsdUridine_synth_RsuA/RluB/E/F"/>
</dbReference>
<dbReference type="HOGENOM" id="CLU_024979_1_2_9"/>
<dbReference type="EMBL" id="AGZD01000001">
    <property type="protein sequence ID" value="EKB56030.1"/>
    <property type="molecule type" value="Genomic_DNA"/>
</dbReference>
<dbReference type="PROSITE" id="PS01149">
    <property type="entry name" value="PSI_RSU"/>
    <property type="match status" value="1"/>
</dbReference>
<dbReference type="CDD" id="cd00165">
    <property type="entry name" value="S4"/>
    <property type="match status" value="1"/>
</dbReference>
<evidence type="ECO:0000313" key="8">
    <source>
        <dbReference type="Proteomes" id="UP000004465"/>
    </source>
</evidence>
<dbReference type="Gene3D" id="3.30.70.580">
    <property type="entry name" value="Pseudouridine synthase I, catalytic domain, N-terminal subdomain"/>
    <property type="match status" value="1"/>
</dbReference>
<dbReference type="InterPro" id="IPR006145">
    <property type="entry name" value="PsdUridine_synth_RsuA/RluA"/>
</dbReference>
<dbReference type="InterPro" id="IPR020103">
    <property type="entry name" value="PsdUridine_synth_cat_dom_sf"/>
</dbReference>
<dbReference type="PATRIC" id="fig|883111.3.peg.12"/>
<dbReference type="PANTHER" id="PTHR47683:SF4">
    <property type="entry name" value="PSEUDOURIDINE SYNTHASE"/>
    <property type="match status" value="1"/>
</dbReference>
<dbReference type="SUPFAM" id="SSF55174">
    <property type="entry name" value="Alpha-L RNA-binding motif"/>
    <property type="match status" value="1"/>
</dbReference>
<keyword evidence="3 5" id="KW-0413">Isomerase</keyword>
<dbReference type="PANTHER" id="PTHR47683">
    <property type="entry name" value="PSEUDOURIDINE SYNTHASE FAMILY PROTEIN-RELATED"/>
    <property type="match status" value="1"/>
</dbReference>
<dbReference type="InterPro" id="IPR018496">
    <property type="entry name" value="PsdUridine_synth_RsuA/RluB_CS"/>
</dbReference>
<dbReference type="GO" id="GO:0005829">
    <property type="term" value="C:cytosol"/>
    <property type="evidence" value="ECO:0007669"/>
    <property type="project" value="UniProtKB-ARBA"/>
</dbReference>
<reference evidence="7 8" key="1">
    <citation type="submission" date="2012-07" db="EMBL/GenBank/DDBJ databases">
        <title>The Genome Sequence of Facklamia hominis CCUG 36813.</title>
        <authorList>
            <consortium name="The Broad Institute Genome Sequencing Platform"/>
            <person name="Earl A."/>
            <person name="Ward D."/>
            <person name="Feldgarden M."/>
            <person name="Gevers D."/>
            <person name="Huys G."/>
            <person name="Walker B."/>
            <person name="Young S.K."/>
            <person name="Zeng Q."/>
            <person name="Gargeya S."/>
            <person name="Fitzgerald M."/>
            <person name="Haas B."/>
            <person name="Abouelleil A."/>
            <person name="Alvarado L."/>
            <person name="Arachchi H.M."/>
            <person name="Berlin A.M."/>
            <person name="Chapman S.B."/>
            <person name="Goldberg J."/>
            <person name="Griggs A."/>
            <person name="Gujja S."/>
            <person name="Hansen M."/>
            <person name="Howarth C."/>
            <person name="Imamovic A."/>
            <person name="Larimer J."/>
            <person name="McCowen C."/>
            <person name="Montmayeur A."/>
            <person name="Murphy C."/>
            <person name="Neiman D."/>
            <person name="Pearson M."/>
            <person name="Priest M."/>
            <person name="Roberts A."/>
            <person name="Saif S."/>
            <person name="Shea T."/>
            <person name="Sisk P."/>
            <person name="Sykes S."/>
            <person name="Wortman J."/>
            <person name="Nusbaum C."/>
            <person name="Birren B."/>
        </authorList>
    </citation>
    <scope>NUCLEOTIDE SEQUENCE [LARGE SCALE GENOMIC DNA]</scope>
    <source>
        <strain evidence="7 8">CCUG 36813</strain>
    </source>
</reference>
<dbReference type="GO" id="GO:0003723">
    <property type="term" value="F:RNA binding"/>
    <property type="evidence" value="ECO:0007669"/>
    <property type="project" value="UniProtKB-KW"/>
</dbReference>
<evidence type="ECO:0000313" key="7">
    <source>
        <dbReference type="EMBL" id="EKB56030.1"/>
    </source>
</evidence>
<proteinExistence type="inferred from homology"/>
<comment type="similarity">
    <text evidence="1 5">Belongs to the pseudouridine synthase RsuA family.</text>
</comment>
<dbReference type="SMART" id="SM00363">
    <property type="entry name" value="S4"/>
    <property type="match status" value="1"/>
</dbReference>
<dbReference type="Gene3D" id="3.10.290.10">
    <property type="entry name" value="RNA-binding S4 domain"/>
    <property type="match status" value="1"/>
</dbReference>
<dbReference type="Pfam" id="PF00849">
    <property type="entry name" value="PseudoU_synth_2"/>
    <property type="match status" value="1"/>
</dbReference>
<accession>K1LH77</accession>
<sequence>MMRLDKFLSHQGYGSRKDVKKILAQGKVSVNDQVIKQAKFQVDPIKDQVKLNSKIIDYQKYVYYLLNKPAGFISATEDQSYQTVIDLIREEDQRPGLFPVGRLDIDTTGLLLITNDGQLGHRLTSPKHQVDKVYEAVIEGIADQNTVDLFGQGLDLGDFVTRPAYLNVISIDELQDMSHVQVTIHEGKFHQVKRMFKACDLEVLKLKRLCMGPLYLEESLLEGTYRKLTDQEIQQLDQ</sequence>
<keyword evidence="8" id="KW-1185">Reference proteome</keyword>
<gene>
    <name evidence="7" type="ORF">HMPREF9706_00013</name>
</gene>
<dbReference type="GO" id="GO:0000455">
    <property type="term" value="P:enzyme-directed rRNA pseudouridine synthesis"/>
    <property type="evidence" value="ECO:0007669"/>
    <property type="project" value="UniProtKB-ARBA"/>
</dbReference>
<dbReference type="InterPro" id="IPR050343">
    <property type="entry name" value="RsuA_PseudoU_synthase"/>
</dbReference>
<dbReference type="SUPFAM" id="SSF55120">
    <property type="entry name" value="Pseudouridine synthase"/>
    <property type="match status" value="1"/>
</dbReference>
<dbReference type="FunFam" id="3.30.70.1560:FF:000001">
    <property type="entry name" value="Pseudouridine synthase"/>
    <property type="match status" value="1"/>
</dbReference>
<dbReference type="EC" id="5.4.99.-" evidence="5"/>
<evidence type="ECO:0000256" key="4">
    <source>
        <dbReference type="PROSITE-ProRule" id="PRU00182"/>
    </source>
</evidence>
<dbReference type="AlphaFoldDB" id="K1LH77"/>
<dbReference type="InterPro" id="IPR036986">
    <property type="entry name" value="S4_RNA-bd_sf"/>
</dbReference>
<dbReference type="InterPro" id="IPR020094">
    <property type="entry name" value="TruA/RsuA/RluB/E/F_N"/>
</dbReference>
<dbReference type="NCBIfam" id="TIGR00093">
    <property type="entry name" value="pseudouridine synthase"/>
    <property type="match status" value="1"/>
</dbReference>